<dbReference type="UniPathway" id="UPA00378"/>
<feature type="compositionally biased region" description="Basic and acidic residues" evidence="11">
    <location>
        <begin position="503"/>
        <end position="530"/>
    </location>
</feature>
<dbReference type="PANTHER" id="PTHR45918">
    <property type="entry name" value="ALPHA-1,3/1,6-MANNOSYLTRANSFERASE ALG2"/>
    <property type="match status" value="1"/>
</dbReference>
<comment type="catalytic activity">
    <reaction evidence="8 10">
        <text>a beta-D-Man-(1-&gt;4)-beta-D-GlcNAc-(1-&gt;4)-alpha-D-GlcNAc-diphospho-di-trans,poly-cis-dolichol + GDP-alpha-D-mannose = an alpha-D-Man-(1-&gt;3)-beta-D-Man-(1-&gt;4)-beta-D-GlcNAc-(1-&gt;4)-alpha-D-GlcNAc-diphospho-di-trans,poly-cis-dolichol + GDP + H(+)</text>
        <dbReference type="Rhea" id="RHEA:29515"/>
        <dbReference type="Rhea" id="RHEA-COMP:19511"/>
        <dbReference type="Rhea" id="RHEA-COMP:19513"/>
        <dbReference type="ChEBI" id="CHEBI:15378"/>
        <dbReference type="ChEBI" id="CHEBI:57527"/>
        <dbReference type="ChEBI" id="CHEBI:58189"/>
        <dbReference type="ChEBI" id="CHEBI:58472"/>
        <dbReference type="ChEBI" id="CHEBI:132510"/>
        <dbReference type="EC" id="2.4.1.132"/>
    </reaction>
    <physiologicalReaction direction="left-to-right" evidence="8 10">
        <dbReference type="Rhea" id="RHEA:29516"/>
    </physiologicalReaction>
</comment>
<feature type="domain" description="Glycosyl transferase family 1" evidence="12">
    <location>
        <begin position="218"/>
        <end position="391"/>
    </location>
</feature>
<evidence type="ECO:0000259" key="13">
    <source>
        <dbReference type="Pfam" id="PF13439"/>
    </source>
</evidence>
<dbReference type="Proteomes" id="UP000801492">
    <property type="component" value="Unassembled WGS sequence"/>
</dbReference>
<dbReference type="EMBL" id="VTPC01090033">
    <property type="protein sequence ID" value="KAF2885116.1"/>
    <property type="molecule type" value="Genomic_DNA"/>
</dbReference>
<evidence type="ECO:0000256" key="10">
    <source>
        <dbReference type="RuleBase" id="RU367136"/>
    </source>
</evidence>
<evidence type="ECO:0000313" key="15">
    <source>
        <dbReference type="Proteomes" id="UP000801492"/>
    </source>
</evidence>
<feature type="transmembrane region" description="Helical" evidence="10">
    <location>
        <begin position="73"/>
        <end position="96"/>
    </location>
</feature>
<feature type="compositionally biased region" description="Basic and acidic residues" evidence="11">
    <location>
        <begin position="591"/>
        <end position="606"/>
    </location>
</feature>
<dbReference type="InterPro" id="IPR027054">
    <property type="entry name" value="ALG2"/>
</dbReference>
<feature type="compositionally biased region" description="Polar residues" evidence="11">
    <location>
        <begin position="574"/>
        <end position="590"/>
    </location>
</feature>
<sequence length="606" mass="67757">MENRKKHKVVFIHPDLGIGGAERLVLDVAVALAEKGNEVSFVTNHFDKTHAFQELQDGQFPVRVVGDWIPRSVCGICQALCAYLRMIFLALVYVLFIDKEEKPDVYFIDQIPMAVPFIKWTGGKVIYYCHHPDLLASPPGGRLKKIYRMPINWLELKGTSLADIILVNSKYTASVFRKTFPQITKDIHILYPTISASYQNDIENYNKIKTINELVPEIKTTKDQVIFLSINRYHPAKQLELALSGLEALKNKLSPNDWQRVHLIMAGGYDPQSSINAKYFIDLVTLAREKNLITKVVFLKSLSDDLKVDLLLACDCLIYTPINEHFGIVPLEAMSAAKPVIACNSGGPCETVENEVTGFLCEPNATSLAAAMSKILDKNNSTKMGNEGKKRLQRYFSYSIFVNSINDVVGTVLNEGSDQSKEDVGSEMNLTEKEVGKNENVENLSGDVINLENAEMNNDPVEQIKKKSEDSVGKKDSLSPQKEHPIEIKNSNESEEGNSPRVNKVEKVEITKTEEKSPIKEEFQNEKVVDEQVAEESSDRSLVSNQVEPNVSESKNELLVEGIMEPSLDRNETKSATTTFLQNETASNSPPHEKVELADEALAHDV</sequence>
<organism evidence="14 15">
    <name type="scientific">Ignelater luminosus</name>
    <name type="common">Cucubano</name>
    <name type="synonym">Pyrophorus luminosus</name>
    <dbReference type="NCBI Taxonomy" id="2038154"/>
    <lineage>
        <taxon>Eukaryota</taxon>
        <taxon>Metazoa</taxon>
        <taxon>Ecdysozoa</taxon>
        <taxon>Arthropoda</taxon>
        <taxon>Hexapoda</taxon>
        <taxon>Insecta</taxon>
        <taxon>Pterygota</taxon>
        <taxon>Neoptera</taxon>
        <taxon>Endopterygota</taxon>
        <taxon>Coleoptera</taxon>
        <taxon>Polyphaga</taxon>
        <taxon>Elateriformia</taxon>
        <taxon>Elateroidea</taxon>
        <taxon>Elateridae</taxon>
        <taxon>Agrypninae</taxon>
        <taxon>Pyrophorini</taxon>
        <taxon>Ignelater</taxon>
    </lineage>
</organism>
<feature type="compositionally biased region" description="Polar residues" evidence="11">
    <location>
        <begin position="540"/>
        <end position="553"/>
    </location>
</feature>
<feature type="region of interest" description="Disordered" evidence="11">
    <location>
        <begin position="416"/>
        <end position="436"/>
    </location>
</feature>
<dbReference type="EC" id="2.4.1.257" evidence="10"/>
<evidence type="ECO:0000256" key="5">
    <source>
        <dbReference type="ARBA" id="ARBA00022824"/>
    </source>
</evidence>
<dbReference type="InterPro" id="IPR001296">
    <property type="entry name" value="Glyco_trans_1"/>
</dbReference>
<dbReference type="InterPro" id="IPR028098">
    <property type="entry name" value="Glyco_trans_4-like_N"/>
</dbReference>
<dbReference type="SUPFAM" id="SSF53756">
    <property type="entry name" value="UDP-Glycosyltransferase/glycogen phosphorylase"/>
    <property type="match status" value="1"/>
</dbReference>
<evidence type="ECO:0000256" key="11">
    <source>
        <dbReference type="SAM" id="MobiDB-lite"/>
    </source>
</evidence>
<comment type="catalytic activity">
    <reaction evidence="9 10">
        <text>an alpha-D-Man-(1-&gt;3)-beta-D-Man-(1-&gt;4)-beta-D-GlcNAc-(1-&gt;4)-alpha-D-GlcNAc-diphospho-di-trans,poly-cis-dolichol + GDP-alpha-D-mannose = an alpha-D-Man-(1-&gt;3)-[alpha-D-Man-(1-&gt;6)]-beta-D-Man-(1-&gt;4)-beta-D-GlcNAc-(1-&gt;4)-alpha-D-GlcNAc-diphospho-di-trans,poly-cis-dolichol + GDP + H(+)</text>
        <dbReference type="Rhea" id="RHEA:29519"/>
        <dbReference type="Rhea" id="RHEA-COMP:19513"/>
        <dbReference type="Rhea" id="RHEA-COMP:19515"/>
        <dbReference type="ChEBI" id="CHEBI:15378"/>
        <dbReference type="ChEBI" id="CHEBI:57527"/>
        <dbReference type="ChEBI" id="CHEBI:58189"/>
        <dbReference type="ChEBI" id="CHEBI:132510"/>
        <dbReference type="ChEBI" id="CHEBI:132511"/>
        <dbReference type="EC" id="2.4.1.257"/>
    </reaction>
    <physiologicalReaction direction="left-to-right" evidence="9 10">
        <dbReference type="Rhea" id="RHEA:29520"/>
    </physiologicalReaction>
</comment>
<evidence type="ECO:0000256" key="6">
    <source>
        <dbReference type="ARBA" id="ARBA00022989"/>
    </source>
</evidence>
<evidence type="ECO:0000256" key="3">
    <source>
        <dbReference type="ARBA" id="ARBA00022679"/>
    </source>
</evidence>
<reference evidence="14" key="1">
    <citation type="submission" date="2019-08" db="EMBL/GenBank/DDBJ databases">
        <title>The genome of the North American firefly Photinus pyralis.</title>
        <authorList>
            <consortium name="Photinus pyralis genome working group"/>
            <person name="Fallon T.R."/>
            <person name="Sander Lower S.E."/>
            <person name="Weng J.-K."/>
        </authorList>
    </citation>
    <scope>NUCLEOTIDE SEQUENCE</scope>
    <source>
        <strain evidence="14">TRF0915ILg1</strain>
        <tissue evidence="14">Whole body</tissue>
    </source>
</reference>
<dbReference type="Pfam" id="PF00534">
    <property type="entry name" value="Glycos_transf_1"/>
    <property type="match status" value="1"/>
</dbReference>
<dbReference type="AlphaFoldDB" id="A0A8K0CH81"/>
<keyword evidence="6 10" id="KW-1133">Transmembrane helix</keyword>
<comment type="function">
    <text evidence="10">Mannosylates Man(2)GlcNAc(2)-dolichol diphosphate and Man(1)GlcNAc(2)-dolichol diphosphate to form Man(3)GlcNAc(2)-dolichol diphosphate.</text>
</comment>
<protein>
    <recommendedName>
        <fullName evidence="10">Alpha-1,3/1,6-mannosyltransferase ALG2</fullName>
        <ecNumber evidence="10">2.4.1.132</ecNumber>
        <ecNumber evidence="10">2.4.1.257</ecNumber>
    </recommendedName>
    <alternativeName>
        <fullName evidence="10">GDP-Man:Man(1)GlcNAc(2)-PP-Dol alpha-1,3-mannosyltransferase</fullName>
    </alternativeName>
</protein>
<dbReference type="OrthoDB" id="448893at2759"/>
<feature type="compositionally biased region" description="Basic and acidic residues" evidence="11">
    <location>
        <begin position="462"/>
        <end position="492"/>
    </location>
</feature>
<evidence type="ECO:0000256" key="7">
    <source>
        <dbReference type="ARBA" id="ARBA00023136"/>
    </source>
</evidence>
<dbReference type="GO" id="GO:0004378">
    <property type="term" value="F:GDP-Man:Man(1)GlcNAc(2)-PP-Dol alpha-1,3-mannosyltransferase activity"/>
    <property type="evidence" value="ECO:0007669"/>
    <property type="project" value="UniProtKB-UniRule"/>
</dbReference>
<dbReference type="GO" id="GO:0102704">
    <property type="term" value="F:GDP-Man:Man(2)GlcNAc(2)-PP-Dol alpha-1,6-mannosyltransferase activity"/>
    <property type="evidence" value="ECO:0007669"/>
    <property type="project" value="UniProtKB-UniRule"/>
</dbReference>
<feature type="compositionally biased region" description="Basic and acidic residues" evidence="11">
    <location>
        <begin position="418"/>
        <end position="436"/>
    </location>
</feature>
<dbReference type="EC" id="2.4.1.132" evidence="10"/>
<name>A0A8K0CH81_IGNLU</name>
<dbReference type="PANTHER" id="PTHR45918:SF1">
    <property type="entry name" value="ALPHA-1,3_1,6-MANNOSYLTRANSFERASE ALG2"/>
    <property type="match status" value="1"/>
</dbReference>
<comment type="pathway">
    <text evidence="1 10">Protein modification; protein glycosylation.</text>
</comment>
<keyword evidence="5" id="KW-0256">Endoplasmic reticulum</keyword>
<dbReference type="Gene3D" id="3.40.50.2000">
    <property type="entry name" value="Glycogen Phosphorylase B"/>
    <property type="match status" value="2"/>
</dbReference>
<evidence type="ECO:0000256" key="2">
    <source>
        <dbReference type="ARBA" id="ARBA00022676"/>
    </source>
</evidence>
<dbReference type="Pfam" id="PF13439">
    <property type="entry name" value="Glyco_transf_4"/>
    <property type="match status" value="1"/>
</dbReference>
<evidence type="ECO:0000256" key="9">
    <source>
        <dbReference type="ARBA" id="ARBA00045104"/>
    </source>
</evidence>
<evidence type="ECO:0000256" key="8">
    <source>
        <dbReference type="ARBA" id="ARBA00045103"/>
    </source>
</evidence>
<evidence type="ECO:0000256" key="4">
    <source>
        <dbReference type="ARBA" id="ARBA00022692"/>
    </source>
</evidence>
<keyword evidence="15" id="KW-1185">Reference proteome</keyword>
<comment type="similarity">
    <text evidence="10">Belongs to the glycosyltransferase group 1 family.</text>
</comment>
<feature type="region of interest" description="Disordered" evidence="11">
    <location>
        <begin position="449"/>
        <end position="606"/>
    </location>
</feature>
<keyword evidence="2 10" id="KW-0328">Glycosyltransferase</keyword>
<evidence type="ECO:0000259" key="12">
    <source>
        <dbReference type="Pfam" id="PF00534"/>
    </source>
</evidence>
<evidence type="ECO:0000256" key="1">
    <source>
        <dbReference type="ARBA" id="ARBA00004922"/>
    </source>
</evidence>
<accession>A0A8K0CH81</accession>
<feature type="domain" description="Glycosyltransferase subfamily 4-like N-terminal" evidence="13">
    <location>
        <begin position="18"/>
        <end position="195"/>
    </location>
</feature>
<keyword evidence="3 10" id="KW-0808">Transferase</keyword>
<keyword evidence="4 10" id="KW-0812">Transmembrane</keyword>
<comment type="caution">
    <text evidence="14">The sequence shown here is derived from an EMBL/GenBank/DDBJ whole genome shotgun (WGS) entry which is preliminary data.</text>
</comment>
<proteinExistence type="inferred from homology"/>
<gene>
    <name evidence="14" type="ORF">ILUMI_21050</name>
</gene>
<comment type="subcellular location">
    <subcellularLocation>
        <location evidence="10">Endoplasmic reticulum membrane</location>
        <topology evidence="10">Single-pass membrane protein</topology>
    </subcellularLocation>
</comment>
<keyword evidence="7 10" id="KW-0472">Membrane</keyword>
<evidence type="ECO:0000313" key="14">
    <source>
        <dbReference type="EMBL" id="KAF2885116.1"/>
    </source>
</evidence>
<dbReference type="GO" id="GO:0005789">
    <property type="term" value="C:endoplasmic reticulum membrane"/>
    <property type="evidence" value="ECO:0007669"/>
    <property type="project" value="UniProtKB-SubCell"/>
</dbReference>